<feature type="domain" description="Carbohydrate-binding module family 96" evidence="10">
    <location>
        <begin position="268"/>
        <end position="353"/>
    </location>
</feature>
<sequence>MIVLNGLFRNWMLWLLVCSLLAMLLPMSGRGTAAGAAVLIDDLTDWSKVYDRSDSLSLRSFPDYPAEDPTRAVPGGSGGEYVTYRTKDPLRSFAVSAYYSPAGGRHGHPTFYVSPDGMTYSPVTASVYENGGYLQAVSYEANRLPPDAHYLQIRYNARSAGEPPTLGKVVLNGPGSVQSSLPGGLVPYGSKVVLRSETPGVTIYYTTDGSDPRSSRTRRHYGGPIDVLDYMELRTCAVLTGTAASRVSLYRYVPLPAEDEGRIGQVFEDGFVDSGVPQAVYGQTNTLLLKKFRSREAYLKFRLPEVIGEGDTVTLQVYGYAADSSRQPAALKLYSVSPAWSEGTLTYANKPLTVTGSAYGAAPPSSVGGTVYGGSSPPSVGDEVYGQSSSSTTDAVYGQQPVSGSSTVTGAAYDPAPSTVTGMTYGKLLDSLTLDYGPSGWLQFDITAYAREARQHGLTEISLALVNETDGMTFLGSRESGATAPFLLSSPQVKEGFTDGLETTGRIHSRSNVYLTGTDPDYYGGDTGRLARTSTAAGWVIYRSDEDIRSVTMTVYKYVAAGGDKFRLYGSKDGTVYVPIEAEAYGTNSSAGGWLGYLYEAVTSEEGIRYLKIELPASTDKPWASQLAEVTLNRSTASVQLSSTRTAGGLVAELSSAAPGAAVFYRLGEEQPYRRYSEPLLLTGFPKLQTYAVKDGLKPSPLRTYTLNASDAIKVDRFGQLGTNPFAGRVHSEQELRNDAAADEAYYGSLAPPEEWDRFGGLDGSAERFGLEATGYFAVGDAGGRKVLKTPEGNVFFSLGVNGLTNLETFTKVEGREEQFEWIPPSDGEYQQAFVPGDPGSFSYYMANKYRKTGQFPTSSALYTEAVGRLKDWGFNTAGSFSPEQYGSKNAFPYVRMLPLSWMDWARVPGLSLFDIFAPDAEQKIDATFASVLPQHENDEMLIGYFLDNEYDYHKFRREVPRLKGSRAAIKLKLVSELEAKYGTIAAFNTAWGTAFASFEEAKEQELPLKSSASWHDMNAFFELYMDTFYGTVSRIYRKYDSNHLLLGDRWITTPFHDTKLREIMAEASGKYMDVISINYYTRKLETDLLSEVHAKSGGKPILFSEFGYGTAEQGLKPLVPGAALNQNDRQLRYRNYVEGAASLSYVVGVHWFNYVDQAGTGRYWQGIGDWAERYNSGLLNVADRPYKTFLAGAMKSNYEIYQVMLGERPRFYYEFNSSSTP</sequence>
<feature type="compositionally biased region" description="Polar residues" evidence="6">
    <location>
        <begin position="386"/>
        <end position="409"/>
    </location>
</feature>
<name>F8F7Z1_PAEMK</name>
<protein>
    <submittedName>
        <fullName evidence="11">Uncharacterized protein</fullName>
    </submittedName>
</protein>
<evidence type="ECO:0000256" key="5">
    <source>
        <dbReference type="ARBA" id="ARBA00023295"/>
    </source>
</evidence>
<evidence type="ECO:0000256" key="2">
    <source>
        <dbReference type="ARBA" id="ARBA00022525"/>
    </source>
</evidence>
<keyword evidence="4" id="KW-0378">Hydrolase</keyword>
<evidence type="ECO:0000259" key="10">
    <source>
        <dbReference type="Pfam" id="PF24517"/>
    </source>
</evidence>
<dbReference type="SUPFAM" id="SSF51445">
    <property type="entry name" value="(Trans)glycosidases"/>
    <property type="match status" value="1"/>
</dbReference>
<organism evidence="11 12">
    <name type="scientific">Paenibacillus mucilaginosus (strain KNP414)</name>
    <dbReference type="NCBI Taxonomy" id="1036673"/>
    <lineage>
        <taxon>Bacteria</taxon>
        <taxon>Bacillati</taxon>
        <taxon>Bacillota</taxon>
        <taxon>Bacilli</taxon>
        <taxon>Bacillales</taxon>
        <taxon>Paenibacillaceae</taxon>
        <taxon>Paenibacillus</taxon>
    </lineage>
</organism>
<dbReference type="KEGG" id="pms:KNP414_02334"/>
<dbReference type="NCBIfam" id="NF033679">
    <property type="entry name" value="DNRLRE_dom"/>
    <property type="match status" value="1"/>
</dbReference>
<dbReference type="InterPro" id="IPR059177">
    <property type="entry name" value="GH29D-like_dom"/>
</dbReference>
<feature type="chain" id="PRO_5038396886" evidence="7">
    <location>
        <begin position="34"/>
        <end position="1222"/>
    </location>
</feature>
<feature type="domain" description="Carbohydrate-binding module family 96" evidence="10">
    <location>
        <begin position="384"/>
        <end position="487"/>
    </location>
</feature>
<feature type="region of interest" description="Disordered" evidence="6">
    <location>
        <begin position="380"/>
        <end position="410"/>
    </location>
</feature>
<dbReference type="PATRIC" id="fig|1036673.3.peg.2103"/>
<dbReference type="AlphaFoldDB" id="F8F7Z1"/>
<dbReference type="InterPro" id="IPR017853">
    <property type="entry name" value="GH"/>
</dbReference>
<dbReference type="Proteomes" id="UP000006620">
    <property type="component" value="Chromosome"/>
</dbReference>
<keyword evidence="5" id="KW-0326">Glycosidase</keyword>
<evidence type="ECO:0000259" key="8">
    <source>
        <dbReference type="Pfam" id="PF02449"/>
    </source>
</evidence>
<dbReference type="InterPro" id="IPR055372">
    <property type="entry name" value="CBM96"/>
</dbReference>
<dbReference type="HOGENOM" id="CLU_277405_0_0_9"/>
<dbReference type="EMBL" id="CP002869">
    <property type="protein sequence ID" value="AEI40895.1"/>
    <property type="molecule type" value="Genomic_DNA"/>
</dbReference>
<dbReference type="InterPro" id="IPR013529">
    <property type="entry name" value="Glyco_hydro_42_N"/>
</dbReference>
<evidence type="ECO:0000259" key="9">
    <source>
        <dbReference type="Pfam" id="PF13290"/>
    </source>
</evidence>
<evidence type="ECO:0000256" key="1">
    <source>
        <dbReference type="ARBA" id="ARBA00004613"/>
    </source>
</evidence>
<proteinExistence type="predicted"/>
<feature type="domain" description="GH29D-like beta-sandwich" evidence="9">
    <location>
        <begin position="182"/>
        <end position="247"/>
    </location>
</feature>
<dbReference type="Pfam" id="PF13290">
    <property type="entry name" value="CHB_HEX_C_1"/>
    <property type="match status" value="1"/>
</dbReference>
<dbReference type="GO" id="GO:0005975">
    <property type="term" value="P:carbohydrate metabolic process"/>
    <property type="evidence" value="ECO:0007669"/>
    <property type="project" value="InterPro"/>
</dbReference>
<feature type="signal peptide" evidence="7">
    <location>
        <begin position="1"/>
        <end position="33"/>
    </location>
</feature>
<reference evidence="12" key="1">
    <citation type="submission" date="2011-06" db="EMBL/GenBank/DDBJ databases">
        <title>Complete genome sequence of Paenibacillus mucilaginosus KNP414.</title>
        <authorList>
            <person name="Wang J."/>
            <person name="Hu S."/>
            <person name="Hu X."/>
            <person name="Zhang B."/>
            <person name="Dong D."/>
            <person name="Zhang S."/>
            <person name="Zhao K."/>
            <person name="Wu D."/>
        </authorList>
    </citation>
    <scope>NUCLEOTIDE SEQUENCE [LARGE SCALE GENOMIC DNA]</scope>
    <source>
        <strain evidence="12">KNP414</strain>
    </source>
</reference>
<keyword evidence="2" id="KW-0964">Secreted</keyword>
<gene>
    <name evidence="11" type="ordered locus">KNP414_02334</name>
</gene>
<dbReference type="Gene3D" id="3.20.20.80">
    <property type="entry name" value="Glycosidases"/>
    <property type="match status" value="1"/>
</dbReference>
<accession>F8F7Z1</accession>
<dbReference type="Pfam" id="PF02449">
    <property type="entry name" value="Glyco_hydro_42"/>
    <property type="match status" value="1"/>
</dbReference>
<dbReference type="Pfam" id="PF24517">
    <property type="entry name" value="CBM96"/>
    <property type="match status" value="2"/>
</dbReference>
<keyword evidence="3 7" id="KW-0732">Signal</keyword>
<evidence type="ECO:0000313" key="11">
    <source>
        <dbReference type="EMBL" id="AEI40895.1"/>
    </source>
</evidence>
<feature type="domain" description="Glycoside hydrolase family 42 N-terminal" evidence="8">
    <location>
        <begin position="935"/>
        <end position="1083"/>
    </location>
</feature>
<reference evidence="11 12" key="2">
    <citation type="journal article" date="2013" name="Genome Announc.">
        <title>Genome Sequence of Growth-Improving Paenibacillus mucilaginosus Strain KNP414.</title>
        <authorList>
            <person name="Lu J.J."/>
            <person name="Wang J.F."/>
            <person name="Hu X.F."/>
        </authorList>
    </citation>
    <scope>NUCLEOTIDE SEQUENCE [LARGE SCALE GENOMIC DNA]</scope>
    <source>
        <strain evidence="11 12">KNP414</strain>
    </source>
</reference>
<dbReference type="RefSeq" id="WP_013916056.1">
    <property type="nucleotide sequence ID" value="NC_015690.1"/>
</dbReference>
<evidence type="ECO:0000256" key="3">
    <source>
        <dbReference type="ARBA" id="ARBA00022729"/>
    </source>
</evidence>
<comment type="subcellular location">
    <subcellularLocation>
        <location evidence="1">Secreted</location>
    </subcellularLocation>
</comment>
<dbReference type="GO" id="GO:0004565">
    <property type="term" value="F:beta-galactosidase activity"/>
    <property type="evidence" value="ECO:0007669"/>
    <property type="project" value="InterPro"/>
</dbReference>
<dbReference type="GO" id="GO:0005576">
    <property type="term" value="C:extracellular region"/>
    <property type="evidence" value="ECO:0007669"/>
    <property type="project" value="UniProtKB-SubCell"/>
</dbReference>
<evidence type="ECO:0000256" key="4">
    <source>
        <dbReference type="ARBA" id="ARBA00022801"/>
    </source>
</evidence>
<evidence type="ECO:0000256" key="6">
    <source>
        <dbReference type="SAM" id="MobiDB-lite"/>
    </source>
</evidence>
<evidence type="ECO:0000313" key="12">
    <source>
        <dbReference type="Proteomes" id="UP000006620"/>
    </source>
</evidence>
<dbReference type="GO" id="GO:0009341">
    <property type="term" value="C:beta-galactosidase complex"/>
    <property type="evidence" value="ECO:0007669"/>
    <property type="project" value="InterPro"/>
</dbReference>
<evidence type="ECO:0000256" key="7">
    <source>
        <dbReference type="SAM" id="SignalP"/>
    </source>
</evidence>